<name>A0ABT1FZX9_9CORY</name>
<evidence type="ECO:0000313" key="4">
    <source>
        <dbReference type="Proteomes" id="UP001204000"/>
    </source>
</evidence>
<dbReference type="InterPro" id="IPR036165">
    <property type="entry name" value="YefM-like_sf"/>
</dbReference>
<reference evidence="3" key="1">
    <citation type="submission" date="2022-05" db="EMBL/GenBank/DDBJ databases">
        <title>Corynebacterium sp. TA-R-1 sp. nov., isolated from human feces.</title>
        <authorList>
            <person name="Shamsuzzaman M."/>
            <person name="Dahal R.H."/>
        </authorList>
    </citation>
    <scope>NUCLEOTIDE SEQUENCE</scope>
    <source>
        <strain evidence="3">TA-R-1</strain>
    </source>
</reference>
<dbReference type="Gene3D" id="3.40.1620.10">
    <property type="entry name" value="YefM-like domain"/>
    <property type="match status" value="1"/>
</dbReference>
<organism evidence="3 4">
    <name type="scientific">Corynebacterium stercoris</name>
    <dbReference type="NCBI Taxonomy" id="2943490"/>
    <lineage>
        <taxon>Bacteria</taxon>
        <taxon>Bacillati</taxon>
        <taxon>Actinomycetota</taxon>
        <taxon>Actinomycetes</taxon>
        <taxon>Mycobacteriales</taxon>
        <taxon>Corynebacteriaceae</taxon>
        <taxon>Corynebacterium</taxon>
    </lineage>
</organism>
<dbReference type="NCBIfam" id="TIGR01552">
    <property type="entry name" value="phd_fam"/>
    <property type="match status" value="1"/>
</dbReference>
<keyword evidence="4" id="KW-1185">Reference proteome</keyword>
<dbReference type="InterPro" id="IPR006442">
    <property type="entry name" value="Antitoxin_Phd/YefM"/>
</dbReference>
<sequence length="80" mass="8973">MTSASLSEFRANQSLYIASAQREPVEILSRGAVRRAVLISPELFDRAMEALEDSLDLRDARNAEVGDLVSHEELLEELRD</sequence>
<comment type="function">
    <text evidence="2">Antitoxin component of a type II toxin-antitoxin (TA) system.</text>
</comment>
<dbReference type="EMBL" id="JAMFTQ010000003">
    <property type="protein sequence ID" value="MCP1387334.1"/>
    <property type="molecule type" value="Genomic_DNA"/>
</dbReference>
<dbReference type="Proteomes" id="UP001204000">
    <property type="component" value="Unassembled WGS sequence"/>
</dbReference>
<evidence type="ECO:0000256" key="1">
    <source>
        <dbReference type="ARBA" id="ARBA00009981"/>
    </source>
</evidence>
<dbReference type="RefSeq" id="WP_253576534.1">
    <property type="nucleotide sequence ID" value="NZ_JAMFTQ010000003.1"/>
</dbReference>
<dbReference type="SUPFAM" id="SSF143120">
    <property type="entry name" value="YefM-like"/>
    <property type="match status" value="1"/>
</dbReference>
<protein>
    <recommendedName>
        <fullName evidence="2">Antitoxin</fullName>
    </recommendedName>
</protein>
<proteinExistence type="inferred from homology"/>
<comment type="caution">
    <text evidence="3">The sequence shown here is derived from an EMBL/GenBank/DDBJ whole genome shotgun (WGS) entry which is preliminary data.</text>
</comment>
<evidence type="ECO:0000256" key="2">
    <source>
        <dbReference type="RuleBase" id="RU362080"/>
    </source>
</evidence>
<dbReference type="Pfam" id="PF02604">
    <property type="entry name" value="PhdYeFM_antitox"/>
    <property type="match status" value="1"/>
</dbReference>
<gene>
    <name evidence="3" type="ORF">M5J20_03915</name>
</gene>
<accession>A0ABT1FZX9</accession>
<evidence type="ECO:0000313" key="3">
    <source>
        <dbReference type="EMBL" id="MCP1387334.1"/>
    </source>
</evidence>
<comment type="similarity">
    <text evidence="1 2">Belongs to the phD/YefM antitoxin family.</text>
</comment>